<sequence length="737" mass="85377">MNHNSIDSSTFWQPKSQWNLMQAFLLSSSFISMTMFSKYPLDQYLGSGWAFLSFIIFQIIYNTPITYLQFRVFGYFRESLLVLFDRYIPISNIIVIIINLMKFVIGTYFLSISFGYLFFTFYNCDGRNCIGGTFVWGSCSDSWSEGDCKDNYKTVHEGPIPEEKFVLNFLLERSDSILSGWEITSWFTIRGLILIPYIAAFTCIFLITIGGPKVFGILLYVLSPLAICLISGVLITIRVKYANSTNQLSDYYTKFYRMFFTMIPYNPDGVDTYHVQPLVWGFLSTFVHLSQSYNLWNGVYPTVGRLMNGGRKMRHLGWLPTVIGSALLGQLPVLIILFAISSSYDPQYVRCHLSVDWLAPFIIIPHIFSKFSSSRLLVASYFLGLSLFLLLNQALILLSTTEHIVGHLITNNEKYEDHYKRVYRCSIIFLILLLGLLGVPLVTQAGFYWIRLTDWFIDRLMLIPVLGQAVGFLTVYAHLRGNKIETPLLKTIIICIYAILITISSGIYIWYAFSSLQKPTDFQCRTYSRAPVNDPVQNNFILLGWLIAFLPILIGIIIGLILTFIRFRSRHTTKYSYFNYLFKGDYGLQKFMQNSIHSSNIQSIIPKYSNIPKTFSWTKINNYNGNQFLDTNLYYPNNHQVNRTIYRSVDEQLNHIISSNNDIIHAYSINQLPIYNEYNQSINQLSLHRKSEMNIDNRSMPMGKDYQYQKGKYHQLSHYSNHHSNNKSNIYESEEFL</sequence>
<evidence type="ECO:0000256" key="6">
    <source>
        <dbReference type="PIRSR" id="PIRSR600175-1"/>
    </source>
</evidence>
<dbReference type="InterPro" id="IPR037272">
    <property type="entry name" value="SNS_sf"/>
</dbReference>
<dbReference type="AlphaFoldDB" id="A0AAE1ZB27"/>
<protein>
    <submittedName>
        <fullName evidence="9">Uncharacterized protein</fullName>
    </submittedName>
</protein>
<evidence type="ECO:0000256" key="1">
    <source>
        <dbReference type="ARBA" id="ARBA00004141"/>
    </source>
</evidence>
<dbReference type="InterPro" id="IPR000175">
    <property type="entry name" value="Na/ntran_symport"/>
</dbReference>
<dbReference type="PANTHER" id="PTHR11616">
    <property type="entry name" value="SODIUM/CHLORIDE DEPENDENT TRANSPORTER"/>
    <property type="match status" value="1"/>
</dbReference>
<feature type="transmembrane region" description="Helical" evidence="8">
    <location>
        <begin position="49"/>
        <end position="70"/>
    </location>
</feature>
<reference evidence="9" key="1">
    <citation type="submission" date="2022-04" db="EMBL/GenBank/DDBJ databases">
        <authorList>
            <person name="Xu L."/>
            <person name="Lv Z."/>
        </authorList>
    </citation>
    <scope>NUCLEOTIDE SEQUENCE</scope>
    <source>
        <strain evidence="9">LV_2022a</strain>
    </source>
</reference>
<keyword evidence="4 8" id="KW-1133">Transmembrane helix</keyword>
<keyword evidence="2" id="KW-0813">Transport</keyword>
<accession>A0AAE1ZB27</accession>
<comment type="subcellular location">
    <subcellularLocation>
        <location evidence="1">Membrane</location>
        <topology evidence="1">Multi-pass membrane protein</topology>
    </subcellularLocation>
</comment>
<feature type="transmembrane region" description="Helical" evidence="8">
    <location>
        <begin position="540"/>
        <end position="565"/>
    </location>
</feature>
<gene>
    <name evidence="9" type="ORF">MN116_006298</name>
</gene>
<keyword evidence="3 8" id="KW-0812">Transmembrane</keyword>
<reference evidence="9" key="2">
    <citation type="journal article" date="2023" name="Infect Dis Poverty">
        <title>Chromosome-scale genome of the human blood fluke Schistosoma mekongi and its implications for public health.</title>
        <authorList>
            <person name="Zhou M."/>
            <person name="Xu L."/>
            <person name="Xu D."/>
            <person name="Chen W."/>
            <person name="Khan J."/>
            <person name="Hu Y."/>
            <person name="Huang H."/>
            <person name="Wei H."/>
            <person name="Zhang Y."/>
            <person name="Chusongsang P."/>
            <person name="Tanasarnprasert K."/>
            <person name="Hu X."/>
            <person name="Limpanont Y."/>
            <person name="Lv Z."/>
        </authorList>
    </citation>
    <scope>NUCLEOTIDE SEQUENCE</scope>
    <source>
        <strain evidence="9">LV_2022a</strain>
    </source>
</reference>
<dbReference type="Proteomes" id="UP001292079">
    <property type="component" value="Unassembled WGS sequence"/>
</dbReference>
<dbReference type="EMBL" id="JALJAT010000004">
    <property type="protein sequence ID" value="KAK4470776.1"/>
    <property type="molecule type" value="Genomic_DNA"/>
</dbReference>
<organism evidence="9 10">
    <name type="scientific">Schistosoma mekongi</name>
    <name type="common">Parasitic worm</name>
    <dbReference type="NCBI Taxonomy" id="38744"/>
    <lineage>
        <taxon>Eukaryota</taxon>
        <taxon>Metazoa</taxon>
        <taxon>Spiralia</taxon>
        <taxon>Lophotrochozoa</taxon>
        <taxon>Platyhelminthes</taxon>
        <taxon>Trematoda</taxon>
        <taxon>Digenea</taxon>
        <taxon>Strigeidida</taxon>
        <taxon>Schistosomatoidea</taxon>
        <taxon>Schistosomatidae</taxon>
        <taxon>Schistosoma</taxon>
    </lineage>
</organism>
<keyword evidence="5 8" id="KW-0472">Membrane</keyword>
<keyword evidence="7" id="KW-1015">Disulfide bond</keyword>
<name>A0AAE1ZB27_SCHME</name>
<feature type="transmembrane region" description="Helical" evidence="8">
    <location>
        <begin position="456"/>
        <end position="479"/>
    </location>
</feature>
<dbReference type="GO" id="GO:0035725">
    <property type="term" value="P:sodium ion transmembrane transport"/>
    <property type="evidence" value="ECO:0007669"/>
    <property type="project" value="TreeGrafter"/>
</dbReference>
<dbReference type="SUPFAM" id="SSF161070">
    <property type="entry name" value="SNF-like"/>
    <property type="match status" value="1"/>
</dbReference>
<keyword evidence="6" id="KW-0915">Sodium</keyword>
<dbReference type="GO" id="GO:0005886">
    <property type="term" value="C:plasma membrane"/>
    <property type="evidence" value="ECO:0007669"/>
    <property type="project" value="TreeGrafter"/>
</dbReference>
<feature type="transmembrane region" description="Helical" evidence="8">
    <location>
        <begin position="491"/>
        <end position="513"/>
    </location>
</feature>
<comment type="caution">
    <text evidence="9">The sequence shown here is derived from an EMBL/GenBank/DDBJ whole genome shotgun (WGS) entry which is preliminary data.</text>
</comment>
<feature type="transmembrane region" description="Helical" evidence="8">
    <location>
        <begin position="427"/>
        <end position="450"/>
    </location>
</feature>
<evidence type="ECO:0000256" key="4">
    <source>
        <dbReference type="ARBA" id="ARBA00022989"/>
    </source>
</evidence>
<keyword evidence="10" id="KW-1185">Reference proteome</keyword>
<evidence type="ECO:0000256" key="7">
    <source>
        <dbReference type="PIRSR" id="PIRSR600175-2"/>
    </source>
</evidence>
<evidence type="ECO:0000256" key="2">
    <source>
        <dbReference type="ARBA" id="ARBA00022448"/>
    </source>
</evidence>
<feature type="transmembrane region" description="Helical" evidence="8">
    <location>
        <begin position="378"/>
        <end position="398"/>
    </location>
</feature>
<evidence type="ECO:0000313" key="10">
    <source>
        <dbReference type="Proteomes" id="UP001292079"/>
    </source>
</evidence>
<feature type="transmembrane region" description="Helical" evidence="8">
    <location>
        <begin position="316"/>
        <end position="340"/>
    </location>
</feature>
<feature type="transmembrane region" description="Helical" evidence="8">
    <location>
        <begin position="20"/>
        <end position="37"/>
    </location>
</feature>
<feature type="disulfide bond" evidence="7">
    <location>
        <begin position="139"/>
        <end position="148"/>
    </location>
</feature>
<dbReference type="PROSITE" id="PS50267">
    <property type="entry name" value="NA_NEUROTRAN_SYMP_3"/>
    <property type="match status" value="1"/>
</dbReference>
<dbReference type="PANTHER" id="PTHR11616:SF240">
    <property type="entry name" value="BLOATED TUBULES, ISOFORM B-RELATED"/>
    <property type="match status" value="1"/>
</dbReference>
<feature type="binding site" evidence="6">
    <location>
        <position position="389"/>
    </location>
    <ligand>
        <name>Na(+)</name>
        <dbReference type="ChEBI" id="CHEBI:29101"/>
        <label>1</label>
    </ligand>
</feature>
<evidence type="ECO:0000256" key="3">
    <source>
        <dbReference type="ARBA" id="ARBA00022692"/>
    </source>
</evidence>
<evidence type="ECO:0000256" key="8">
    <source>
        <dbReference type="SAM" id="Phobius"/>
    </source>
</evidence>
<dbReference type="GO" id="GO:0046872">
    <property type="term" value="F:metal ion binding"/>
    <property type="evidence" value="ECO:0007669"/>
    <property type="project" value="UniProtKB-KW"/>
</dbReference>
<keyword evidence="6" id="KW-0479">Metal-binding</keyword>
<evidence type="ECO:0000313" key="9">
    <source>
        <dbReference type="EMBL" id="KAK4470776.1"/>
    </source>
</evidence>
<feature type="transmembrane region" description="Helical" evidence="8">
    <location>
        <begin position="217"/>
        <end position="237"/>
    </location>
</feature>
<feature type="transmembrane region" description="Helical" evidence="8">
    <location>
        <begin position="90"/>
        <end position="119"/>
    </location>
</feature>
<proteinExistence type="predicted"/>
<evidence type="ECO:0000256" key="5">
    <source>
        <dbReference type="ARBA" id="ARBA00023136"/>
    </source>
</evidence>
<feature type="transmembrane region" description="Helical" evidence="8">
    <location>
        <begin position="191"/>
        <end position="211"/>
    </location>
</feature>